<organism evidence="1 2">
    <name type="scientific">Vitrella brassicaformis (strain CCMP3155)</name>
    <dbReference type="NCBI Taxonomy" id="1169540"/>
    <lineage>
        <taxon>Eukaryota</taxon>
        <taxon>Sar</taxon>
        <taxon>Alveolata</taxon>
        <taxon>Colpodellida</taxon>
        <taxon>Vitrellaceae</taxon>
        <taxon>Vitrella</taxon>
    </lineage>
</organism>
<dbReference type="Proteomes" id="UP000041254">
    <property type="component" value="Unassembled WGS sequence"/>
</dbReference>
<keyword evidence="2" id="KW-1185">Reference proteome</keyword>
<evidence type="ECO:0000313" key="2">
    <source>
        <dbReference type="Proteomes" id="UP000041254"/>
    </source>
</evidence>
<protein>
    <submittedName>
        <fullName evidence="1">Uncharacterized protein</fullName>
    </submittedName>
</protein>
<gene>
    <name evidence="1" type="ORF">Vbra_302</name>
</gene>
<sequence>MNVVSDLEDWGSKATSFHPSCERALRGVGSDALTGSPFASKGCYDRISNALCKVKFESYEADVSCRETRDLTSDLIQTCDKDNALSRSAARCESYEVDSDRAESKTLSFSPQQRDDCEKISMAYNTCVQIGVGVLGYDRRYCFRGFNPYCKKYPAIITDPQYTQICSQVMVPFVVEEDMRSPSLHTSAAMCKDFYKQYLLYLTARRGDLMNKATAANESLASVGEALKLAKTYTSDATQLQDTQVKLKDLSTPVLDALRRRANVQQSVSAALGQQIDMLGEDANKMDEASRVVASVPLRSSDSEDIQRGDEAFKRVLAATDRAVDRLAKIQTMLGVKENEGPQTNKPPAGFVSVDPYAIEMFRHRIDSSLRKIKPYKERFIDSTNESVLRERQAQKAYKKQGVTFLSLADLVKRQMSALHASGSAPLAASPLVAAAEAASTPH</sequence>
<proteinExistence type="predicted"/>
<dbReference type="OMA" id="LRRANMC"/>
<reference evidence="1 2" key="1">
    <citation type="submission" date="2014-11" db="EMBL/GenBank/DDBJ databases">
        <authorList>
            <person name="Zhu J."/>
            <person name="Qi W."/>
            <person name="Song R."/>
        </authorList>
    </citation>
    <scope>NUCLEOTIDE SEQUENCE [LARGE SCALE GENOMIC DNA]</scope>
</reference>
<dbReference type="InParanoid" id="A0A0G4GYH7"/>
<accession>A0A0G4GYH7</accession>
<dbReference type="VEuPathDB" id="CryptoDB:Vbra_302"/>
<evidence type="ECO:0000313" key="1">
    <source>
        <dbReference type="EMBL" id="CEM36043.1"/>
    </source>
</evidence>
<name>A0A0G4GYH7_VITBC</name>
<dbReference type="PhylomeDB" id="A0A0G4GYH7"/>
<dbReference type="AlphaFoldDB" id="A0A0G4GYH7"/>
<dbReference type="EMBL" id="CDMY01000877">
    <property type="protein sequence ID" value="CEM36043.1"/>
    <property type="molecule type" value="Genomic_DNA"/>
</dbReference>